<organism evidence="1">
    <name type="scientific">Favella ehrenbergii</name>
    <dbReference type="NCBI Taxonomy" id="182087"/>
    <lineage>
        <taxon>Eukaryota</taxon>
        <taxon>Sar</taxon>
        <taxon>Alveolata</taxon>
        <taxon>Ciliophora</taxon>
        <taxon>Intramacronucleata</taxon>
        <taxon>Spirotrichea</taxon>
        <taxon>Choreotrichia</taxon>
        <taxon>Tintinnida</taxon>
        <taxon>Xystonellidae</taxon>
        <taxon>Favella</taxon>
    </lineage>
</organism>
<dbReference type="EMBL" id="HBIE01037462">
    <property type="protein sequence ID" value="CAE0316470.1"/>
    <property type="molecule type" value="Transcribed_RNA"/>
</dbReference>
<name>A0A7S3MRF7_9SPIT</name>
<dbReference type="AlphaFoldDB" id="A0A7S3MRF7"/>
<sequence>MNITEAAIISSGLALVRIQNLKFISDIGDIIKHNITEAGPMDLIFLTKGAFYMRDFKHTKDVYATVHARAISLLNMQQLEPAHVQALTALFNAHGIIADSPFVTVRVER</sequence>
<evidence type="ECO:0000313" key="1">
    <source>
        <dbReference type="EMBL" id="CAE0316470.1"/>
    </source>
</evidence>
<gene>
    <name evidence="1" type="ORF">FEHR0123_LOCUS11447</name>
</gene>
<accession>A0A7S3MRF7</accession>
<reference evidence="1" key="1">
    <citation type="submission" date="2021-01" db="EMBL/GenBank/DDBJ databases">
        <authorList>
            <person name="Corre E."/>
            <person name="Pelletier E."/>
            <person name="Niang G."/>
            <person name="Scheremetjew M."/>
            <person name="Finn R."/>
            <person name="Kale V."/>
            <person name="Holt S."/>
            <person name="Cochrane G."/>
            <person name="Meng A."/>
            <person name="Brown T."/>
            <person name="Cohen L."/>
        </authorList>
    </citation>
    <scope>NUCLEOTIDE SEQUENCE</scope>
    <source>
        <strain evidence="1">Fehren 1</strain>
    </source>
</reference>
<proteinExistence type="predicted"/>
<protein>
    <submittedName>
        <fullName evidence="1">Uncharacterized protein</fullName>
    </submittedName>
</protein>